<proteinExistence type="inferred from homology"/>
<gene>
    <name evidence="12" type="ORF">PLOB_00032842</name>
</gene>
<dbReference type="EC" id="2.7.11.1" evidence="2"/>
<feature type="compositionally biased region" description="Basic and acidic residues" evidence="9">
    <location>
        <begin position="776"/>
        <end position="785"/>
    </location>
</feature>
<dbReference type="Gene3D" id="3.30.200.20">
    <property type="entry name" value="Phosphorylase Kinase, domain 1"/>
    <property type="match status" value="1"/>
</dbReference>
<feature type="compositionally biased region" description="Basic and acidic residues" evidence="9">
    <location>
        <begin position="13"/>
        <end position="25"/>
    </location>
</feature>
<evidence type="ECO:0000259" key="10">
    <source>
        <dbReference type="PROSITE" id="PS50011"/>
    </source>
</evidence>
<keyword evidence="3 7" id="KW-0547">Nucleotide-binding</keyword>
<feature type="domain" description="Doublecortin" evidence="11">
    <location>
        <begin position="211"/>
        <end position="293"/>
    </location>
</feature>
<feature type="compositionally biased region" description="Polar residues" evidence="9">
    <location>
        <begin position="1530"/>
        <end position="1541"/>
    </location>
</feature>
<evidence type="ECO:0000256" key="7">
    <source>
        <dbReference type="PROSITE-ProRule" id="PRU10141"/>
    </source>
</evidence>
<protein>
    <recommendedName>
        <fullName evidence="2">non-specific serine/threonine protein kinase</fullName>
        <ecNumber evidence="2">2.7.11.1</ecNumber>
    </recommendedName>
</protein>
<dbReference type="InterPro" id="IPR017441">
    <property type="entry name" value="Protein_kinase_ATP_BS"/>
</dbReference>
<comment type="catalytic activity">
    <reaction evidence="5">
        <text>L-threonyl-[protein] + ATP = O-phospho-L-threonyl-[protein] + ADP + H(+)</text>
        <dbReference type="Rhea" id="RHEA:46608"/>
        <dbReference type="Rhea" id="RHEA-COMP:11060"/>
        <dbReference type="Rhea" id="RHEA-COMP:11605"/>
        <dbReference type="ChEBI" id="CHEBI:15378"/>
        <dbReference type="ChEBI" id="CHEBI:30013"/>
        <dbReference type="ChEBI" id="CHEBI:30616"/>
        <dbReference type="ChEBI" id="CHEBI:61977"/>
        <dbReference type="ChEBI" id="CHEBI:456216"/>
        <dbReference type="EC" id="2.7.11.1"/>
    </reaction>
</comment>
<evidence type="ECO:0000256" key="5">
    <source>
        <dbReference type="ARBA" id="ARBA00047899"/>
    </source>
</evidence>
<feature type="compositionally biased region" description="Basic residues" evidence="9">
    <location>
        <begin position="685"/>
        <end position="696"/>
    </location>
</feature>
<feature type="region of interest" description="Disordered" evidence="9">
    <location>
        <begin position="731"/>
        <end position="785"/>
    </location>
</feature>
<feature type="compositionally biased region" description="Polar residues" evidence="9">
    <location>
        <begin position="375"/>
        <end position="386"/>
    </location>
</feature>
<dbReference type="Proteomes" id="UP001159405">
    <property type="component" value="Unassembled WGS sequence"/>
</dbReference>
<dbReference type="PROSITE" id="PS50011">
    <property type="entry name" value="PROTEIN_KINASE_DOM"/>
    <property type="match status" value="1"/>
</dbReference>
<dbReference type="PROSITE" id="PS00107">
    <property type="entry name" value="PROTEIN_KINASE_ATP"/>
    <property type="match status" value="1"/>
</dbReference>
<dbReference type="SUPFAM" id="SSF89837">
    <property type="entry name" value="Doublecortin (DC)"/>
    <property type="match status" value="2"/>
</dbReference>
<feature type="domain" description="Doublecortin" evidence="11">
    <location>
        <begin position="91"/>
        <end position="174"/>
    </location>
</feature>
<feature type="region of interest" description="Disordered" evidence="9">
    <location>
        <begin position="1413"/>
        <end position="1433"/>
    </location>
</feature>
<feature type="compositionally biased region" description="Polar residues" evidence="9">
    <location>
        <begin position="29"/>
        <end position="41"/>
    </location>
</feature>
<dbReference type="Gene3D" id="3.10.20.230">
    <property type="entry name" value="Doublecortin domain"/>
    <property type="match status" value="2"/>
</dbReference>
<dbReference type="SUPFAM" id="SSF56112">
    <property type="entry name" value="Protein kinase-like (PK-like)"/>
    <property type="match status" value="1"/>
</dbReference>
<comment type="catalytic activity">
    <reaction evidence="6">
        <text>L-seryl-[protein] + ATP = O-phospho-L-seryl-[protein] + ADP + H(+)</text>
        <dbReference type="Rhea" id="RHEA:17989"/>
        <dbReference type="Rhea" id="RHEA-COMP:9863"/>
        <dbReference type="Rhea" id="RHEA-COMP:11604"/>
        <dbReference type="ChEBI" id="CHEBI:15378"/>
        <dbReference type="ChEBI" id="CHEBI:29999"/>
        <dbReference type="ChEBI" id="CHEBI:30616"/>
        <dbReference type="ChEBI" id="CHEBI:83421"/>
        <dbReference type="ChEBI" id="CHEBI:456216"/>
        <dbReference type="EC" id="2.7.11.1"/>
    </reaction>
</comment>
<dbReference type="SMART" id="SM00537">
    <property type="entry name" value="DCX"/>
    <property type="match status" value="2"/>
</dbReference>
<feature type="region of interest" description="Disordered" evidence="9">
    <location>
        <begin position="1"/>
        <end position="75"/>
    </location>
</feature>
<dbReference type="PANTHER" id="PTHR24347">
    <property type="entry name" value="SERINE/THREONINE-PROTEIN KINASE"/>
    <property type="match status" value="1"/>
</dbReference>
<feature type="compositionally biased region" description="Basic and acidic residues" evidence="9">
    <location>
        <begin position="673"/>
        <end position="682"/>
    </location>
</feature>
<keyword evidence="4 7" id="KW-0067">ATP-binding</keyword>
<dbReference type="InterPro" id="IPR000719">
    <property type="entry name" value="Prot_kinase_dom"/>
</dbReference>
<keyword evidence="8" id="KW-0175">Coiled coil</keyword>
<evidence type="ECO:0000259" key="11">
    <source>
        <dbReference type="PROSITE" id="PS50309"/>
    </source>
</evidence>
<evidence type="ECO:0000256" key="8">
    <source>
        <dbReference type="SAM" id="Coils"/>
    </source>
</evidence>
<reference evidence="12 13" key="1">
    <citation type="submission" date="2022-05" db="EMBL/GenBank/DDBJ databases">
        <authorList>
            <consortium name="Genoscope - CEA"/>
            <person name="William W."/>
        </authorList>
    </citation>
    <scope>NUCLEOTIDE SEQUENCE [LARGE SCALE GENOMIC DNA]</scope>
</reference>
<feature type="domain" description="Protein kinase" evidence="10">
    <location>
        <begin position="917"/>
        <end position="1172"/>
    </location>
</feature>
<keyword evidence="13" id="KW-1185">Reference proteome</keyword>
<evidence type="ECO:0000256" key="3">
    <source>
        <dbReference type="ARBA" id="ARBA00022741"/>
    </source>
</evidence>
<evidence type="ECO:0000256" key="9">
    <source>
        <dbReference type="SAM" id="MobiDB-lite"/>
    </source>
</evidence>
<feature type="compositionally biased region" description="Polar residues" evidence="9">
    <location>
        <begin position="1414"/>
        <end position="1423"/>
    </location>
</feature>
<feature type="compositionally biased region" description="Low complexity" evidence="9">
    <location>
        <begin position="740"/>
        <end position="762"/>
    </location>
</feature>
<comment type="caution">
    <text evidence="12">The sequence shown here is derived from an EMBL/GenBank/DDBJ whole genome shotgun (WGS) entry which is preliminary data.</text>
</comment>
<dbReference type="Pfam" id="PF00069">
    <property type="entry name" value="Pkinase"/>
    <property type="match status" value="1"/>
</dbReference>
<feature type="compositionally biased region" description="Basic and acidic residues" evidence="9">
    <location>
        <begin position="47"/>
        <end position="57"/>
    </location>
</feature>
<feature type="compositionally biased region" description="Basic and acidic residues" evidence="9">
    <location>
        <begin position="456"/>
        <end position="465"/>
    </location>
</feature>
<evidence type="ECO:0000313" key="13">
    <source>
        <dbReference type="Proteomes" id="UP001159405"/>
    </source>
</evidence>
<evidence type="ECO:0000256" key="2">
    <source>
        <dbReference type="ARBA" id="ARBA00012513"/>
    </source>
</evidence>
<dbReference type="Gene3D" id="1.10.510.10">
    <property type="entry name" value="Transferase(Phosphotransferase) domain 1"/>
    <property type="match status" value="1"/>
</dbReference>
<feature type="region of interest" description="Disordered" evidence="9">
    <location>
        <begin position="1503"/>
        <end position="1555"/>
    </location>
</feature>
<feature type="non-terminal residue" evidence="12">
    <location>
        <position position="1"/>
    </location>
</feature>
<feature type="compositionally biased region" description="Polar residues" evidence="9">
    <location>
        <begin position="1503"/>
        <end position="1513"/>
    </location>
</feature>
<dbReference type="InterPro" id="IPR036572">
    <property type="entry name" value="Doublecortin_dom_sf"/>
</dbReference>
<dbReference type="PROSITE" id="PS50309">
    <property type="entry name" value="DC"/>
    <property type="match status" value="2"/>
</dbReference>
<organism evidence="12 13">
    <name type="scientific">Porites lobata</name>
    <dbReference type="NCBI Taxonomy" id="104759"/>
    <lineage>
        <taxon>Eukaryota</taxon>
        <taxon>Metazoa</taxon>
        <taxon>Cnidaria</taxon>
        <taxon>Anthozoa</taxon>
        <taxon>Hexacorallia</taxon>
        <taxon>Scleractinia</taxon>
        <taxon>Fungiina</taxon>
        <taxon>Poritidae</taxon>
        <taxon>Porites</taxon>
    </lineage>
</organism>
<accession>A0ABN8NYP6</accession>
<feature type="region of interest" description="Disordered" evidence="9">
    <location>
        <begin position="573"/>
        <end position="701"/>
    </location>
</feature>
<feature type="region of interest" description="Disordered" evidence="9">
    <location>
        <begin position="1355"/>
        <end position="1377"/>
    </location>
</feature>
<feature type="compositionally biased region" description="Polar residues" evidence="9">
    <location>
        <begin position="638"/>
        <end position="658"/>
    </location>
</feature>
<sequence length="1667" mass="187579">QSFSPKRISKLIKSREEPSGKEQIGRRPNVSNSQFCGSSMENGMMNGDHHNGHDRSRSPSPGLSRSNSRNASCKEINRTSLLRRNQSLSAKQIRFYRNGDRFFCGLKLAVSPERYKEFDALLAELSNKLELSTGAVRFVFNAENGKMITDVNELQYGSSYVCSSCNVFKEVEGGYGSMKPSWSLAHHKKENAPTSSPSHQIDGSRDFIKPKLVTVMKNGKPPQKKVTMLLNAKTAVSLEQVLDHLSSKGTLGKVDKLHTVDGKQIRELRHLFNDDTMFVALQSHEKFPEEGFDVDVQRFYPRPRWRYAPVTDTYSYIPGLRPEPPPPEKKFTVHLHCILAASMSNLTLPRPLPVRARSVSPRPSRKSFSPSPKSTQRSSASFTPQRPKTALGVPSEFSRKALMPQAKENGTFRPAKKKAGSDKPVPIRPKAGSDTPVAIRGRLRPAEPKVLPLNDSQREDPESENVEGRHGYYIYIYNEKISKSQGLQEGKPTASVRPMMFSNDDQGEDFDPVSKLDLKPMTLNLCMSYNKTISDNDTNNHNNYNHNHYNDIDVTTKLIIPVLCYKITPYRDLKRPSGLKRSSSLRTPRGRRDSGSNESGGHGPSRDRQVRRSSSVKSASKDRRTSPGPPANRMNGHSPRTASAKSPTGSSGRRTPNSGPVHPNDELYPANVFEKDSPDTAWRKGAPKKVIRRPKAKVTPPTSDKFYSTVWLSDYDSEPEKKLELIASTGTTSCDSHVNTPFSSRPTSPFSSQLSSPISSRPNTPSVFSKFEDEDSGLHSENDKSYEDVVGPRKKLHRTLSLPDAELNNLCAEDLQERFSTLQLEQENRELKKLTAELQEALEKLEERVNSLQNVENDSLDEAASFSLTCNSGSHLLENHSHVFLQPDELPQTLKKRSKIKDPKKIKRERISVHGFYRIGKVIGDGNFAVVRECKNRKTNKEYALKIISKAKVKGKEHMVENEISILRRVKHKNIVELIEEYETPKEIFLVMELVKGGDLFEAIVRATKYTEKDASHMIRDLASALHYLHSMNIVHRDIKPENLLVVNYSDNRKSLKLADFGLATEVNSPMFLVCGTPTYVAPEILDETGYGLKVDIWAAGVITYILLCGFPPFRSPDQDELFDLILAGEFEYLSPFWDDISDSAKDLINQMLIVDDNKRFSALEVLNHSWIKGHTTGDKDIHQNLRVEITKNFDPRRRLRGAAIAVQTVNYLSKETQLNSKKHSLQRENQQLDTKKVVFSDEVLNLSAENIASHNLQHGSDSKLNFSENLRRNLENLLVGDLPLRHVSSPEINAPTGQQHLSELVLNAVSEESVLPYPHGFSRSDVKRKPILRKTHGGSLQENIPQIDNIDTGRKRKRSLGTRVESKDGTPMNSFHVPEITENDEVNLQQFVERNVVLKPVLIDEDNSHAHAGQTTGLASQHASHKKTSCSHSDITEELRRIKMSFKEGENKSRGKGIPKSMGPAHGDRRGRKALSPLSRNFIKKDFHSARENLNMDMEELTSNSATKTRPSIRTPANYVPVWRRPLSSGKTPGGSPNQSPRRRPVRSENAASIGQDKCKVKALEKLSKSLQDGRKLAVAESFQDLSSAAEEDHVVKYRHTDKHSSRLKQRPKSLNFEIFFDEFEEGENKTDDEKIGHTSGEYNKENGQILNFEMMSKSLPTEEKE</sequence>
<feature type="region of interest" description="Disordered" evidence="9">
    <location>
        <begin position="1449"/>
        <end position="1479"/>
    </location>
</feature>
<feature type="region of interest" description="Disordered" evidence="9">
    <location>
        <begin position="352"/>
        <end position="465"/>
    </location>
</feature>
<evidence type="ECO:0000256" key="1">
    <source>
        <dbReference type="ARBA" id="ARBA00005354"/>
    </source>
</evidence>
<dbReference type="CDD" id="cd14095">
    <property type="entry name" value="STKc_DCKL"/>
    <property type="match status" value="1"/>
</dbReference>
<feature type="binding site" evidence="7">
    <location>
        <position position="946"/>
    </location>
    <ligand>
        <name>ATP</name>
        <dbReference type="ChEBI" id="CHEBI:30616"/>
    </ligand>
</feature>
<evidence type="ECO:0000313" key="12">
    <source>
        <dbReference type="EMBL" id="CAH3127219.1"/>
    </source>
</evidence>
<dbReference type="InterPro" id="IPR011009">
    <property type="entry name" value="Kinase-like_dom_sf"/>
</dbReference>
<dbReference type="SMART" id="SM00220">
    <property type="entry name" value="S_TKc"/>
    <property type="match status" value="1"/>
</dbReference>
<dbReference type="Pfam" id="PF03607">
    <property type="entry name" value="DCX"/>
    <property type="match status" value="2"/>
</dbReference>
<evidence type="ECO:0000256" key="4">
    <source>
        <dbReference type="ARBA" id="ARBA00022840"/>
    </source>
</evidence>
<feature type="compositionally biased region" description="Low complexity" evidence="9">
    <location>
        <begin position="58"/>
        <end position="70"/>
    </location>
</feature>
<feature type="compositionally biased region" description="Low complexity" evidence="9">
    <location>
        <begin position="353"/>
        <end position="374"/>
    </location>
</feature>
<dbReference type="EMBL" id="CALNXK010000043">
    <property type="protein sequence ID" value="CAH3127219.1"/>
    <property type="molecule type" value="Genomic_DNA"/>
</dbReference>
<dbReference type="PROSITE" id="PS00108">
    <property type="entry name" value="PROTEIN_KINASE_ST"/>
    <property type="match status" value="1"/>
</dbReference>
<dbReference type="InterPro" id="IPR003533">
    <property type="entry name" value="Doublecortin_dom"/>
</dbReference>
<feature type="coiled-coil region" evidence="8">
    <location>
        <begin position="817"/>
        <end position="862"/>
    </location>
</feature>
<evidence type="ECO:0000256" key="6">
    <source>
        <dbReference type="ARBA" id="ARBA00048679"/>
    </source>
</evidence>
<name>A0ABN8NYP6_9CNID</name>
<dbReference type="InterPro" id="IPR008271">
    <property type="entry name" value="Ser/Thr_kinase_AS"/>
</dbReference>
<comment type="similarity">
    <text evidence="1">Belongs to the protein kinase superfamily. CAMK Ser/Thr protein kinase family. CaMK subfamily.</text>
</comment>